<gene>
    <name evidence="1" type="ORF">GCM10011516_18240</name>
</gene>
<organism evidence="1 2">
    <name type="scientific">Sphingobacterium cellulitidis</name>
    <dbReference type="NCBI Taxonomy" id="1768011"/>
    <lineage>
        <taxon>Bacteria</taxon>
        <taxon>Pseudomonadati</taxon>
        <taxon>Bacteroidota</taxon>
        <taxon>Sphingobacteriia</taxon>
        <taxon>Sphingobacteriales</taxon>
        <taxon>Sphingobacteriaceae</taxon>
        <taxon>Sphingobacterium</taxon>
    </lineage>
</organism>
<reference evidence="1" key="1">
    <citation type="journal article" date="2014" name="Int. J. Syst. Evol. Microbiol.">
        <title>Complete genome sequence of Corynebacterium casei LMG S-19264T (=DSM 44701T), isolated from a smear-ripened cheese.</title>
        <authorList>
            <consortium name="US DOE Joint Genome Institute (JGI-PGF)"/>
            <person name="Walter F."/>
            <person name="Albersmeier A."/>
            <person name="Kalinowski J."/>
            <person name="Ruckert C."/>
        </authorList>
    </citation>
    <scope>NUCLEOTIDE SEQUENCE</scope>
    <source>
        <strain evidence="1">CGMCC 1.15966</strain>
    </source>
</reference>
<dbReference type="SUPFAM" id="SSF48371">
    <property type="entry name" value="ARM repeat"/>
    <property type="match status" value="1"/>
</dbReference>
<dbReference type="AlphaFoldDB" id="A0A8H9FYQ7"/>
<dbReference type="Proteomes" id="UP000614460">
    <property type="component" value="Unassembled WGS sequence"/>
</dbReference>
<accession>A0A8H9FYQ7</accession>
<protein>
    <submittedName>
        <fullName evidence="1">Uncharacterized protein</fullName>
    </submittedName>
</protein>
<keyword evidence="2" id="KW-1185">Reference proteome</keyword>
<comment type="caution">
    <text evidence="1">The sequence shown here is derived from an EMBL/GenBank/DDBJ whole genome shotgun (WGS) entry which is preliminary data.</text>
</comment>
<evidence type="ECO:0000313" key="1">
    <source>
        <dbReference type="EMBL" id="GGE20921.1"/>
    </source>
</evidence>
<reference evidence="1" key="2">
    <citation type="submission" date="2020-09" db="EMBL/GenBank/DDBJ databases">
        <authorList>
            <person name="Sun Q."/>
            <person name="Zhou Y."/>
        </authorList>
    </citation>
    <scope>NUCLEOTIDE SEQUENCE</scope>
    <source>
        <strain evidence="1">CGMCC 1.15966</strain>
    </source>
</reference>
<name>A0A8H9FYQ7_9SPHI</name>
<dbReference type="RefSeq" id="WP_182498579.1">
    <property type="nucleotide sequence ID" value="NZ_BMKM01000003.1"/>
</dbReference>
<sequence length="181" mass="21482">MPDQNTSHFIEALKHFGASDLNEEILKEVNLEQLLDWSKDNPDQRLCFRSSWALEHLLLKNNQLFDSTYNQLLENFKTLKNWSALRSYTKLIMWLLSKNNKTIKLYEDQREIILEKTFNILEDSDCPISVKVNGFDILYRLIPYYDWLAKELGLLIELNLEKENTPALKSRGTYILKRLRI</sequence>
<dbReference type="InterPro" id="IPR016024">
    <property type="entry name" value="ARM-type_fold"/>
</dbReference>
<dbReference type="EMBL" id="BMKM01000003">
    <property type="protein sequence ID" value="GGE20921.1"/>
    <property type="molecule type" value="Genomic_DNA"/>
</dbReference>
<proteinExistence type="predicted"/>
<evidence type="ECO:0000313" key="2">
    <source>
        <dbReference type="Proteomes" id="UP000614460"/>
    </source>
</evidence>